<dbReference type="Gene3D" id="3.30.70.270">
    <property type="match status" value="1"/>
</dbReference>
<dbReference type="PROSITE" id="PS50887">
    <property type="entry name" value="GGDEF"/>
    <property type="match status" value="1"/>
</dbReference>
<feature type="domain" description="GGDEF" evidence="5">
    <location>
        <begin position="265"/>
        <end position="396"/>
    </location>
</feature>
<evidence type="ECO:0000313" key="6">
    <source>
        <dbReference type="EMBL" id="OWQ88459.1"/>
    </source>
</evidence>
<dbReference type="InterPro" id="IPR029787">
    <property type="entry name" value="Nucleotide_cyclase"/>
</dbReference>
<dbReference type="SUPFAM" id="SSF55073">
    <property type="entry name" value="Nucleotide cyclase"/>
    <property type="match status" value="1"/>
</dbReference>
<evidence type="ECO:0000259" key="3">
    <source>
        <dbReference type="PROSITE" id="PS50883"/>
    </source>
</evidence>
<dbReference type="InterPro" id="IPR043128">
    <property type="entry name" value="Rev_trsase/Diguanyl_cyclase"/>
</dbReference>
<keyword evidence="2" id="KW-0812">Transmembrane</keyword>
<dbReference type="FunFam" id="3.30.70.270:FF:000001">
    <property type="entry name" value="Diguanylate cyclase domain protein"/>
    <property type="match status" value="1"/>
</dbReference>
<keyword evidence="7" id="KW-1185">Reference proteome</keyword>
<comment type="caution">
    <text evidence="6">The sequence shown here is derived from an EMBL/GenBank/DDBJ whole genome shotgun (WGS) entry which is preliminary data.</text>
</comment>
<dbReference type="InterPro" id="IPR000160">
    <property type="entry name" value="GGDEF_dom"/>
</dbReference>
<dbReference type="PANTHER" id="PTHR44757:SF2">
    <property type="entry name" value="BIOFILM ARCHITECTURE MAINTENANCE PROTEIN MBAA"/>
    <property type="match status" value="1"/>
</dbReference>
<dbReference type="PROSITE" id="PS50883">
    <property type="entry name" value="EAL"/>
    <property type="match status" value="1"/>
</dbReference>
<evidence type="ECO:0000259" key="4">
    <source>
        <dbReference type="PROSITE" id="PS50885"/>
    </source>
</evidence>
<dbReference type="CDD" id="cd01948">
    <property type="entry name" value="EAL"/>
    <property type="match status" value="1"/>
</dbReference>
<dbReference type="NCBIfam" id="TIGR00254">
    <property type="entry name" value="GGDEF"/>
    <property type="match status" value="1"/>
</dbReference>
<dbReference type="InterPro" id="IPR052155">
    <property type="entry name" value="Biofilm_reg_signaling"/>
</dbReference>
<proteinExistence type="predicted"/>
<keyword evidence="2" id="KW-0472">Membrane</keyword>
<dbReference type="OrthoDB" id="9813903at2"/>
<evidence type="ECO:0000313" key="7">
    <source>
        <dbReference type="Proteomes" id="UP000197468"/>
    </source>
</evidence>
<evidence type="ECO:0000256" key="1">
    <source>
        <dbReference type="SAM" id="Coils"/>
    </source>
</evidence>
<dbReference type="GO" id="GO:0007165">
    <property type="term" value="P:signal transduction"/>
    <property type="evidence" value="ECO:0007669"/>
    <property type="project" value="InterPro"/>
</dbReference>
<accession>A0A246J7F6</accession>
<keyword evidence="1" id="KW-0175">Coiled coil</keyword>
<protein>
    <recommendedName>
        <fullName evidence="8">GGDEF domain-containing protein</fullName>
    </recommendedName>
</protein>
<dbReference type="GO" id="GO:0003824">
    <property type="term" value="F:catalytic activity"/>
    <property type="evidence" value="ECO:0007669"/>
    <property type="project" value="UniProtKB-ARBA"/>
</dbReference>
<dbReference type="InterPro" id="IPR001633">
    <property type="entry name" value="EAL_dom"/>
</dbReference>
<organism evidence="6 7">
    <name type="scientific">Roseateles aquatilis</name>
    <dbReference type="NCBI Taxonomy" id="431061"/>
    <lineage>
        <taxon>Bacteria</taxon>
        <taxon>Pseudomonadati</taxon>
        <taxon>Pseudomonadota</taxon>
        <taxon>Betaproteobacteria</taxon>
        <taxon>Burkholderiales</taxon>
        <taxon>Sphaerotilaceae</taxon>
        <taxon>Roseateles</taxon>
    </lineage>
</organism>
<dbReference type="SMART" id="SM00267">
    <property type="entry name" value="GGDEF"/>
    <property type="match status" value="1"/>
</dbReference>
<keyword evidence="2" id="KW-1133">Transmembrane helix</keyword>
<evidence type="ECO:0000259" key="5">
    <source>
        <dbReference type="PROSITE" id="PS50887"/>
    </source>
</evidence>
<evidence type="ECO:0008006" key="8">
    <source>
        <dbReference type="Google" id="ProtNLM"/>
    </source>
</evidence>
<dbReference type="GO" id="GO:0016020">
    <property type="term" value="C:membrane"/>
    <property type="evidence" value="ECO:0007669"/>
    <property type="project" value="InterPro"/>
</dbReference>
<dbReference type="Gene3D" id="6.10.340.10">
    <property type="match status" value="1"/>
</dbReference>
<dbReference type="EMBL" id="NIOF01000007">
    <property type="protein sequence ID" value="OWQ88459.1"/>
    <property type="molecule type" value="Genomic_DNA"/>
</dbReference>
<dbReference type="PROSITE" id="PS50885">
    <property type="entry name" value="HAMP"/>
    <property type="match status" value="1"/>
</dbReference>
<feature type="coiled-coil region" evidence="1">
    <location>
        <begin position="391"/>
        <end position="418"/>
    </location>
</feature>
<reference evidence="6 7" key="1">
    <citation type="journal article" date="2008" name="Int. J. Syst. Evol. Microbiol.">
        <title>Description of Roseateles aquatilis sp. nov. and Roseateles terrae sp. nov., in the class Betaproteobacteria, and emended description of the genus Roseateles.</title>
        <authorList>
            <person name="Gomila M."/>
            <person name="Bowien B."/>
            <person name="Falsen E."/>
            <person name="Moore E.R."/>
            <person name="Lalucat J."/>
        </authorList>
    </citation>
    <scope>NUCLEOTIDE SEQUENCE [LARGE SCALE GENOMIC DNA]</scope>
    <source>
        <strain evidence="6 7">CCUG 48205</strain>
    </source>
</reference>
<dbReference type="CDD" id="cd06225">
    <property type="entry name" value="HAMP"/>
    <property type="match status" value="1"/>
</dbReference>
<evidence type="ECO:0000256" key="2">
    <source>
        <dbReference type="SAM" id="Phobius"/>
    </source>
</evidence>
<feature type="domain" description="EAL" evidence="3">
    <location>
        <begin position="405"/>
        <end position="659"/>
    </location>
</feature>
<dbReference type="InterPro" id="IPR035919">
    <property type="entry name" value="EAL_sf"/>
</dbReference>
<dbReference type="Pfam" id="PF00672">
    <property type="entry name" value="HAMP"/>
    <property type="match status" value="1"/>
</dbReference>
<dbReference type="Pfam" id="PF00990">
    <property type="entry name" value="GGDEF"/>
    <property type="match status" value="1"/>
</dbReference>
<dbReference type="SMART" id="SM00304">
    <property type="entry name" value="HAMP"/>
    <property type="match status" value="1"/>
</dbReference>
<dbReference type="AlphaFoldDB" id="A0A246J7F6"/>
<dbReference type="Proteomes" id="UP000197468">
    <property type="component" value="Unassembled WGS sequence"/>
</dbReference>
<dbReference type="InterPro" id="IPR003660">
    <property type="entry name" value="HAMP_dom"/>
</dbReference>
<dbReference type="SUPFAM" id="SSF141868">
    <property type="entry name" value="EAL domain-like"/>
    <property type="match status" value="1"/>
</dbReference>
<dbReference type="Pfam" id="PF00563">
    <property type="entry name" value="EAL"/>
    <property type="match status" value="1"/>
</dbReference>
<name>A0A246J7F6_9BURK</name>
<dbReference type="RefSeq" id="WP_088385983.1">
    <property type="nucleotide sequence ID" value="NZ_NIOF01000007.1"/>
</dbReference>
<feature type="transmembrane region" description="Helical" evidence="2">
    <location>
        <begin position="14"/>
        <end position="33"/>
    </location>
</feature>
<feature type="domain" description="HAMP" evidence="4">
    <location>
        <begin position="170"/>
        <end position="222"/>
    </location>
</feature>
<dbReference type="Gene3D" id="3.20.20.450">
    <property type="entry name" value="EAL domain"/>
    <property type="match status" value="1"/>
</dbReference>
<gene>
    <name evidence="6" type="ORF">CDN99_16510</name>
</gene>
<dbReference type="PANTHER" id="PTHR44757">
    <property type="entry name" value="DIGUANYLATE CYCLASE DGCP"/>
    <property type="match status" value="1"/>
</dbReference>
<dbReference type="SMART" id="SM00052">
    <property type="entry name" value="EAL"/>
    <property type="match status" value="1"/>
</dbReference>
<sequence length="665" mass="73109">MIKLKAPSLSLRSVILLAVVVGIAAPALLLVAFSDSLIRRSLEPVLEGQRAAVLTLAANGLAEPLWTVDSTAVQRALDQLLSDVNVCGVELSEERAETPDIVRTKCSPGWPTVTLAAMIRREGQVLGSLRVHFDDAAQERMLEEGRRQTAAIVAVQVVAGVVIVLLVFYLRLVRPIDRLKQLASAIALREPVPRLRWNRKDELGQLGVHLDQMGQQIAGLLADMESKNAQLHQLAMYDHLTGLPNRTLFREVFLHEAAVARRDGTHLALLFVDLDRFKAINDSLGHAAGDRMLLQASERLRQAVRESDLACRVSGDEFLLLMRDSSDHVAHAAQRLIEALNAPLQLEGGMASVSASIGIALYPRDGDDFDTMVRHADLAMYRAKQLGRSRYSFFQQDMDAAAVERMELERELAQALERDELLLHYQALVDARTGAWRGLEALMRWQHPQRGLVMPGHFIELAEETGQILALGWSTIEKACAQLARWKAAGRHPGPIAINLSALQFRDPSLAERIAEAMGRHGVEPGELAIELTESTLLTDTDTVLQTLTRLADLGLSLSVDDFGTGYSSLAYLKLLRPARLKIDRAFVRDLPASPDDRALVQAMMGMAQALGIEVVAEGVETEAQRDALLALGCWQQQGYLYCRPQPAQALEARLAAWPPHSGAP</sequence>
<dbReference type="CDD" id="cd01949">
    <property type="entry name" value="GGDEF"/>
    <property type="match status" value="1"/>
</dbReference>
<feature type="transmembrane region" description="Helical" evidence="2">
    <location>
        <begin position="150"/>
        <end position="170"/>
    </location>
</feature>